<dbReference type="Gene3D" id="2.30.30.40">
    <property type="entry name" value="SH3 Domains"/>
    <property type="match status" value="1"/>
</dbReference>
<dbReference type="GO" id="GO:0005829">
    <property type="term" value="C:cytosol"/>
    <property type="evidence" value="ECO:0007669"/>
    <property type="project" value="TreeGrafter"/>
</dbReference>
<dbReference type="PANTHER" id="PTHR22617:SF23">
    <property type="entry name" value="CHEMOTAXIS PROTEIN CHEW"/>
    <property type="match status" value="1"/>
</dbReference>
<dbReference type="InterPro" id="IPR039315">
    <property type="entry name" value="CheW"/>
</dbReference>
<dbReference type="SMART" id="SM00260">
    <property type="entry name" value="CheW"/>
    <property type="match status" value="1"/>
</dbReference>
<evidence type="ECO:0000313" key="2">
    <source>
        <dbReference type="EMBL" id="RFU68980.1"/>
    </source>
</evidence>
<dbReference type="PROSITE" id="PS50851">
    <property type="entry name" value="CHEW"/>
    <property type="match status" value="1"/>
</dbReference>
<accession>A0A372LN89</accession>
<sequence length="155" mass="17085">MESEKYVVFQAGKQQYGIPVSSVSSIEKMLDLTKLPQVPDYMSGITNVRGKVIPVLDIAKILFNQPFKKSNSNKIILVNLNDSIVGIIVEDAKEIVDVLSEDINEVNGLVTANVTYLSGVIQTDTGFVTLLNLEKLVVNLGDIESIREQMEQLTT</sequence>
<dbReference type="InterPro" id="IPR002545">
    <property type="entry name" value="CheW-lke_dom"/>
</dbReference>
<name>A0A372LN89_9BACI</name>
<dbReference type="GO" id="GO:0007165">
    <property type="term" value="P:signal transduction"/>
    <property type="evidence" value="ECO:0007669"/>
    <property type="project" value="InterPro"/>
</dbReference>
<reference evidence="2 3" key="1">
    <citation type="submission" date="2018-08" db="EMBL/GenBank/DDBJ databases">
        <title>Bacillus chawlae sp. nov., Bacillus glennii sp. nov., and Bacillus saganii sp. nov. Isolated from the Vehicle Assembly Building at Kennedy Space Center where the Viking Spacecraft were Assembled.</title>
        <authorList>
            <person name="Seuylemezian A."/>
            <person name="Vaishampayan P."/>
        </authorList>
    </citation>
    <scope>NUCLEOTIDE SEQUENCE [LARGE SCALE GENOMIC DNA]</scope>
    <source>
        <strain evidence="2 3">V47-23a</strain>
    </source>
</reference>
<proteinExistence type="predicted"/>
<dbReference type="RefSeq" id="WP_117326770.1">
    <property type="nucleotide sequence ID" value="NZ_QVTE01000030.1"/>
</dbReference>
<evidence type="ECO:0000313" key="3">
    <source>
        <dbReference type="Proteomes" id="UP000264541"/>
    </source>
</evidence>
<dbReference type="OrthoDB" id="9787997at2"/>
<evidence type="ECO:0000259" key="1">
    <source>
        <dbReference type="PROSITE" id="PS50851"/>
    </source>
</evidence>
<dbReference type="InterPro" id="IPR036061">
    <property type="entry name" value="CheW-like_dom_sf"/>
</dbReference>
<dbReference type="SUPFAM" id="SSF50341">
    <property type="entry name" value="CheW-like"/>
    <property type="match status" value="1"/>
</dbReference>
<dbReference type="Proteomes" id="UP000264541">
    <property type="component" value="Unassembled WGS sequence"/>
</dbReference>
<gene>
    <name evidence="2" type="ORF">D0469_10885</name>
</gene>
<protein>
    <submittedName>
        <fullName evidence="2">Purine-binding chemotaxis protein CheW</fullName>
    </submittedName>
</protein>
<keyword evidence="3" id="KW-1185">Reference proteome</keyword>
<comment type="caution">
    <text evidence="2">The sequence shown here is derived from an EMBL/GenBank/DDBJ whole genome shotgun (WGS) entry which is preliminary data.</text>
</comment>
<dbReference type="GO" id="GO:0006935">
    <property type="term" value="P:chemotaxis"/>
    <property type="evidence" value="ECO:0007669"/>
    <property type="project" value="InterPro"/>
</dbReference>
<dbReference type="Gene3D" id="2.40.50.180">
    <property type="entry name" value="CheA-289, Domain 4"/>
    <property type="match status" value="1"/>
</dbReference>
<dbReference type="PANTHER" id="PTHR22617">
    <property type="entry name" value="CHEMOTAXIS SENSOR HISTIDINE KINASE-RELATED"/>
    <property type="match status" value="1"/>
</dbReference>
<dbReference type="Pfam" id="PF01584">
    <property type="entry name" value="CheW"/>
    <property type="match status" value="1"/>
</dbReference>
<feature type="domain" description="CheW-like" evidence="1">
    <location>
        <begin position="3"/>
        <end position="142"/>
    </location>
</feature>
<dbReference type="AlphaFoldDB" id="A0A372LN89"/>
<dbReference type="EMBL" id="QVTE01000030">
    <property type="protein sequence ID" value="RFU68980.1"/>
    <property type="molecule type" value="Genomic_DNA"/>
</dbReference>
<organism evidence="2 3">
    <name type="scientific">Peribacillus saganii</name>
    <dbReference type="NCBI Taxonomy" id="2303992"/>
    <lineage>
        <taxon>Bacteria</taxon>
        <taxon>Bacillati</taxon>
        <taxon>Bacillota</taxon>
        <taxon>Bacilli</taxon>
        <taxon>Bacillales</taxon>
        <taxon>Bacillaceae</taxon>
        <taxon>Peribacillus</taxon>
    </lineage>
</organism>